<dbReference type="InterPro" id="IPR051259">
    <property type="entry name" value="rRNA_Methyltransferase"/>
</dbReference>
<dbReference type="STRING" id="1267423.SAMN05216290_3454"/>
<dbReference type="RefSeq" id="WP_090260221.1">
    <property type="nucleotide sequence ID" value="NZ_FOIR01000004.1"/>
</dbReference>
<dbReference type="Gene3D" id="3.40.1280.10">
    <property type="match status" value="1"/>
</dbReference>
<dbReference type="InterPro" id="IPR029026">
    <property type="entry name" value="tRNA_m1G_MTases_N"/>
</dbReference>
<sequence length="245" mass="26804">MLSKRKIKYFKSLQLKKYRIQERMFLVEGSKGVTEALGSKFKVKHLLATESFLSTCDSTKISRAEEVLEASEKDLEQVGSFKSNNAAIAVVEMPENHGDFIPKTGLVLALDDVRDPGNLGTIIRIADWYGITDIICSEETADVFNPKVINATMGSFTRVSIHYQNLTETLAKTGLPVYGALLSGESIYDKKLSQNGIVLMGNESKGISDDLLPLVSEPIKIPGRGGAESLNVAIATAVVLDNFFR</sequence>
<dbReference type="Pfam" id="PF00588">
    <property type="entry name" value="SpoU_methylase"/>
    <property type="match status" value="1"/>
</dbReference>
<dbReference type="GO" id="GO:0008173">
    <property type="term" value="F:RNA methyltransferase activity"/>
    <property type="evidence" value="ECO:0007669"/>
    <property type="project" value="InterPro"/>
</dbReference>
<dbReference type="GeneID" id="99988128"/>
<dbReference type="SUPFAM" id="SSF55315">
    <property type="entry name" value="L30e-like"/>
    <property type="match status" value="1"/>
</dbReference>
<dbReference type="InterPro" id="IPR029064">
    <property type="entry name" value="Ribosomal_eL30-like_sf"/>
</dbReference>
<dbReference type="AlphaFoldDB" id="A0A1I0RF29"/>
<evidence type="ECO:0000313" key="7">
    <source>
        <dbReference type="Proteomes" id="UP000199437"/>
    </source>
</evidence>
<evidence type="ECO:0000256" key="1">
    <source>
        <dbReference type="ARBA" id="ARBA00007228"/>
    </source>
</evidence>
<dbReference type="SUPFAM" id="SSF75217">
    <property type="entry name" value="alpha/beta knot"/>
    <property type="match status" value="1"/>
</dbReference>
<accession>A0A1I0RF29</accession>
<dbReference type="GO" id="GO:0006396">
    <property type="term" value="P:RNA processing"/>
    <property type="evidence" value="ECO:0007669"/>
    <property type="project" value="InterPro"/>
</dbReference>
<dbReference type="PANTHER" id="PTHR43191:SF2">
    <property type="entry name" value="RRNA METHYLTRANSFERASE 3, MITOCHONDRIAL"/>
    <property type="match status" value="1"/>
</dbReference>
<dbReference type="Proteomes" id="UP000199437">
    <property type="component" value="Unassembled WGS sequence"/>
</dbReference>
<keyword evidence="7" id="KW-1185">Reference proteome</keyword>
<proteinExistence type="inferred from homology"/>
<dbReference type="Pfam" id="PF22435">
    <property type="entry name" value="MRM3-like_sub_bind"/>
    <property type="match status" value="1"/>
</dbReference>
<dbReference type="OrthoDB" id="9785673at2"/>
<dbReference type="Gene3D" id="3.30.1330.30">
    <property type="match status" value="1"/>
</dbReference>
<evidence type="ECO:0000256" key="3">
    <source>
        <dbReference type="ARBA" id="ARBA00022679"/>
    </source>
</evidence>
<keyword evidence="2 6" id="KW-0489">Methyltransferase</keyword>
<evidence type="ECO:0000259" key="4">
    <source>
        <dbReference type="Pfam" id="PF00588"/>
    </source>
</evidence>
<keyword evidence="3 6" id="KW-0808">Transferase</keyword>
<dbReference type="InterPro" id="IPR053888">
    <property type="entry name" value="MRM3-like_sub_bind"/>
</dbReference>
<name>A0A1I0RF29_9BACT</name>
<protein>
    <submittedName>
        <fullName evidence="6">RNA methyltransferase, TrmH family</fullName>
    </submittedName>
</protein>
<dbReference type="InterPro" id="IPR001537">
    <property type="entry name" value="SpoU_MeTrfase"/>
</dbReference>
<evidence type="ECO:0000256" key="2">
    <source>
        <dbReference type="ARBA" id="ARBA00022603"/>
    </source>
</evidence>
<dbReference type="GO" id="GO:0003723">
    <property type="term" value="F:RNA binding"/>
    <property type="evidence" value="ECO:0007669"/>
    <property type="project" value="InterPro"/>
</dbReference>
<evidence type="ECO:0000313" key="6">
    <source>
        <dbReference type="EMBL" id="SEW39508.1"/>
    </source>
</evidence>
<feature type="domain" description="MRM3-like substrate binding" evidence="5">
    <location>
        <begin position="5"/>
        <end position="80"/>
    </location>
</feature>
<organism evidence="6 7">
    <name type="scientific">Roseivirga pacifica</name>
    <dbReference type="NCBI Taxonomy" id="1267423"/>
    <lineage>
        <taxon>Bacteria</taxon>
        <taxon>Pseudomonadati</taxon>
        <taxon>Bacteroidota</taxon>
        <taxon>Cytophagia</taxon>
        <taxon>Cytophagales</taxon>
        <taxon>Roseivirgaceae</taxon>
        <taxon>Roseivirga</taxon>
    </lineage>
</organism>
<dbReference type="PANTHER" id="PTHR43191">
    <property type="entry name" value="RRNA METHYLTRANSFERASE 3"/>
    <property type="match status" value="1"/>
</dbReference>
<dbReference type="EMBL" id="FOIR01000004">
    <property type="protein sequence ID" value="SEW39508.1"/>
    <property type="molecule type" value="Genomic_DNA"/>
</dbReference>
<dbReference type="InterPro" id="IPR029028">
    <property type="entry name" value="Alpha/beta_knot_MTases"/>
</dbReference>
<evidence type="ECO:0000259" key="5">
    <source>
        <dbReference type="Pfam" id="PF22435"/>
    </source>
</evidence>
<feature type="domain" description="tRNA/rRNA methyltransferase SpoU type" evidence="4">
    <location>
        <begin position="106"/>
        <end position="240"/>
    </location>
</feature>
<gene>
    <name evidence="6" type="ORF">SAMN05216290_3454</name>
</gene>
<reference evidence="7" key="1">
    <citation type="submission" date="2016-10" db="EMBL/GenBank/DDBJ databases">
        <authorList>
            <person name="Varghese N."/>
            <person name="Submissions S."/>
        </authorList>
    </citation>
    <scope>NUCLEOTIDE SEQUENCE [LARGE SCALE GENOMIC DNA]</scope>
    <source>
        <strain evidence="7">CGMCC 1.12402</strain>
    </source>
</reference>
<comment type="similarity">
    <text evidence="1">Belongs to the class IV-like SAM-binding methyltransferase superfamily. RNA methyltransferase TrmH family.</text>
</comment>
<dbReference type="CDD" id="cd18109">
    <property type="entry name" value="SpoU-like_RNA-MTase"/>
    <property type="match status" value="1"/>
</dbReference>
<dbReference type="GO" id="GO:0032259">
    <property type="term" value="P:methylation"/>
    <property type="evidence" value="ECO:0007669"/>
    <property type="project" value="UniProtKB-KW"/>
</dbReference>